<gene>
    <name evidence="2" type="ORF">VNE69_03025</name>
</gene>
<dbReference type="Proteomes" id="UP001334084">
    <property type="component" value="Chromosome 3"/>
</dbReference>
<keyword evidence="3" id="KW-1185">Reference proteome</keyword>
<dbReference type="RefSeq" id="XP_065328949.1">
    <property type="nucleotide sequence ID" value="XM_065472877.1"/>
</dbReference>
<dbReference type="AlphaFoldDB" id="A0AAX4J9X5"/>
<sequence>MIEPENEETLKKYSIFIENDPRNSPVRKKKRRFVYYLLCMLLSFVISRAALIIFSIASFDLKNYAFNEVRYTTERAKSVYLEASTYNAYSPLNAQILEGVVSLYYNTKDSNTRELMAQIHVPLIHVEKYKTLQFKGNLVWKNLRPKIIYKLIRDKGDVSVYFAGNIWFRFCFIKFWKSHSSEIKLNYPADFISENKKDSFSVHAKEIRTENLDDRLQIELELETCKLRLPDFLNVQTNDILLNFMNDLPFKVKMLNQEIVNGKLMNPIIFRLEVFKKDFFIYRSSIFKAMNNQPLLWSLNSLDISAENQDIEESFDINIADWIRHSTEKSTNPISNYPKFSVSNIEIIGSTIKGNLTIDICLFPYITNRTKFKFKECIKNFILQQEQKKLATISFELLEKEEFLKIKWKIMFFDINNLPKLLTKEITNLNLVDDNSKGLFEGESLNWDGKKLSYYHERNQTLLYTCKESKKPFHAEIDHHLSSNEKEIKLSSSYLSTKKNENLSPLIEIIIPKLDIEIFDYEKKLYHLNSTLVETKCLMFDDCSFDAFLHFDTLFNLKKDLFDLNKLKSLASEQMTIKINKSKEITFKYKGTTDSQASDNNDPIFDLEKLEIEVKKIISLDPFRVGLSVKNPLEIGNTGNYNMFICNRFTVKRGPHIRLIFPGAEYTDNEHVKLLKDMKCEVNYIDGNFKFGIDECYLGLGLYSSQELRILILDFFKFGESTNKLGNAVSMLFKNLMENTDKDFDAPVVVKRIASSCKVNLEIKSDGFSDYATTDLSFKIGLSREIISSSRIRKFNFDHTSFVYYKPDLKTQLARFDISIDSSDKSYIYLVGNISFTRKLVSEYQYGILTCNNLANKTAIENRKKDLTRDGLLNVIRSFFVNLWSKEKEKAHIKSILTSLIVDASKAKITLKDKIMADKVLLAVENYGIRDFIRYNFGILLSKIFKFVPDNLSLELKASRIDLAAMYDISFPGSYHFQTSILDVSCSQNFEMGVQIPYPKSDELNPEVVKKYYPENILFSEDKIFNDNSTDLSLDDKNKQLIPAQDSTKDLNPKCLVYGTSNAYALVISFRVETQLSAAGVEYFIEVAIPKSRFIETLFEFIKEVDNPLEEKISKASAGIDGFSFVLGFNLFAKCPPNIDLFIAEHAFKMKEDGLCYYYRTVNGVLTWPFTFSKESIRFFLNTVNLKIWQDENTLEIRLTDKENENNTITLKFITNMLCLSNTLLKFGAWIKSGIYKSGSWIANLVSSRIPSNWFADAS</sequence>
<name>A0AAX4J9X5_9MICR</name>
<organism evidence="2 3">
    <name type="scientific">Vairimorpha necatrix</name>
    <dbReference type="NCBI Taxonomy" id="6039"/>
    <lineage>
        <taxon>Eukaryota</taxon>
        <taxon>Fungi</taxon>
        <taxon>Fungi incertae sedis</taxon>
        <taxon>Microsporidia</taxon>
        <taxon>Nosematidae</taxon>
        <taxon>Vairimorpha</taxon>
    </lineage>
</organism>
<dbReference type="EMBL" id="CP142728">
    <property type="protein sequence ID" value="WUR02804.1"/>
    <property type="molecule type" value="Genomic_DNA"/>
</dbReference>
<reference evidence="2" key="1">
    <citation type="journal article" date="2024" name="BMC Genomics">
        <title>Functional annotation of a divergent genome using sequence and structure-based similarity.</title>
        <authorList>
            <person name="Svedberg D."/>
            <person name="Winiger R.R."/>
            <person name="Berg A."/>
            <person name="Sharma H."/>
            <person name="Tellgren-Roth C."/>
            <person name="Debrunner-Vossbrinck B.A."/>
            <person name="Vossbrinck C.R."/>
            <person name="Barandun J."/>
        </authorList>
    </citation>
    <scope>NUCLEOTIDE SEQUENCE</scope>
    <source>
        <strain evidence="2">Illinois isolate</strain>
    </source>
</reference>
<keyword evidence="1" id="KW-0472">Membrane</keyword>
<keyword evidence="1" id="KW-0812">Transmembrane</keyword>
<accession>A0AAX4J9X5</accession>
<keyword evidence="1" id="KW-1133">Transmembrane helix</keyword>
<dbReference type="GeneID" id="90540621"/>
<feature type="transmembrane region" description="Helical" evidence="1">
    <location>
        <begin position="33"/>
        <end position="57"/>
    </location>
</feature>
<evidence type="ECO:0000313" key="3">
    <source>
        <dbReference type="Proteomes" id="UP001334084"/>
    </source>
</evidence>
<dbReference type="KEGG" id="vnx:VNE69_03025"/>
<evidence type="ECO:0000313" key="2">
    <source>
        <dbReference type="EMBL" id="WUR02804.1"/>
    </source>
</evidence>
<proteinExistence type="predicted"/>
<evidence type="ECO:0000256" key="1">
    <source>
        <dbReference type="SAM" id="Phobius"/>
    </source>
</evidence>
<protein>
    <submittedName>
        <fullName evidence="2">Membrane protein</fullName>
    </submittedName>
</protein>